<evidence type="ECO:0000313" key="2">
    <source>
        <dbReference type="Proteomes" id="UP000466445"/>
    </source>
</evidence>
<gene>
    <name evidence="1" type="ORF">MSAR_41130</name>
</gene>
<reference evidence="1 2" key="1">
    <citation type="journal article" date="2019" name="Emerg. Microbes Infect.">
        <title>Comprehensive subspecies identification of 175 nontuberculous mycobacteria species based on 7547 genomic profiles.</title>
        <authorList>
            <person name="Matsumoto Y."/>
            <person name="Kinjo T."/>
            <person name="Motooka D."/>
            <person name="Nabeya D."/>
            <person name="Jung N."/>
            <person name="Uechi K."/>
            <person name="Horii T."/>
            <person name="Iida T."/>
            <person name="Fujita J."/>
            <person name="Nakamura S."/>
        </authorList>
    </citation>
    <scope>NUCLEOTIDE SEQUENCE [LARGE SCALE GENOMIC DNA]</scope>
    <source>
        <strain evidence="1 2">JCM 30395</strain>
    </source>
</reference>
<proteinExistence type="predicted"/>
<dbReference type="Proteomes" id="UP000466445">
    <property type="component" value="Chromosome"/>
</dbReference>
<organism evidence="1 2">
    <name type="scientific">Mycolicibacterium sarraceniae</name>
    <dbReference type="NCBI Taxonomy" id="1534348"/>
    <lineage>
        <taxon>Bacteria</taxon>
        <taxon>Bacillati</taxon>
        <taxon>Actinomycetota</taxon>
        <taxon>Actinomycetes</taxon>
        <taxon>Mycobacteriales</taxon>
        <taxon>Mycobacteriaceae</taxon>
        <taxon>Mycolicibacterium</taxon>
    </lineage>
</organism>
<sequence>MIVERAAVGQQTRPLPDDLPWDIRGREQLESALQDAGLAVVAVGRVDDTVDPAPAVGLVDKARLRAELEALVNQADESERARLEAAATGAPRDGLDERFWGPAPDSVAVTEAVVADLTDQFAQRRQLAANSIGRQAAAQLLSISPQSVTDKLESRKLVGIKVGREWRLPRWQFNPDNVTGALPDLDVLQSSFPGGPVSLSRWIMHPNIEFDGRTPRDELVAHGSASVIKVAQALTAAG</sequence>
<dbReference type="EMBL" id="AP022595">
    <property type="protein sequence ID" value="BBY60977.1"/>
    <property type="molecule type" value="Genomic_DNA"/>
</dbReference>
<accession>A0A7I7SVD1</accession>
<name>A0A7I7SVD1_9MYCO</name>
<dbReference type="RefSeq" id="WP_163699787.1">
    <property type="nucleotide sequence ID" value="NZ_AP022595.1"/>
</dbReference>
<keyword evidence="2" id="KW-1185">Reference proteome</keyword>
<protein>
    <recommendedName>
        <fullName evidence="3">Antitoxin Xre/MbcA/ParS-like toxin-binding domain-containing protein</fullName>
    </recommendedName>
</protein>
<dbReference type="AlphaFoldDB" id="A0A7I7SVD1"/>
<evidence type="ECO:0000313" key="1">
    <source>
        <dbReference type="EMBL" id="BBY60977.1"/>
    </source>
</evidence>
<evidence type="ECO:0008006" key="3">
    <source>
        <dbReference type="Google" id="ProtNLM"/>
    </source>
</evidence>
<dbReference type="KEGG" id="msar:MSAR_41130"/>